<comment type="caution">
    <text evidence="2">The sequence shown here is derived from an EMBL/GenBank/DDBJ whole genome shotgun (WGS) entry which is preliminary data.</text>
</comment>
<sequence length="409" mass="42036">MTRAPEHHGTHRAHPRRHRALRGAVWVLAALAAVLVAVIAVAAGGDPGDTAITDAPFGALLVVLLLLAVLGVVLARRRVRRALAVVALVVALLLTAAAALNLHFEYYLTLGQAVGQDPSDEETIDDLLRRDSDPGPGVGAPVTIHARASGFAARPAMVYVPPAFFARPRPALPVVVLLHGTPGTPQDWIDGGLTAQTSDTFAAAHGGRAPILVMPDVNGSTDADSECLDGPVGRVETYLTQGVPAYVTATFATRPTGAAWAVAGLSEGGSCAIVLALCHPTLFHTFGDRSGLAGPRAGDTNADVASAVSQLFGGSQAAFAAHEPASLLASRRFAQLGAWFHVGDADPEPAAAQAALVPEARRAGIAVCSVLVPEGGHTFDVFSAAFAQSLPWMASRLGIPTPGAACPRQ</sequence>
<gene>
    <name evidence="2" type="ORF">QRT03_01685</name>
</gene>
<evidence type="ECO:0000313" key="2">
    <source>
        <dbReference type="EMBL" id="MDL5154653.1"/>
    </source>
</evidence>
<keyword evidence="2" id="KW-0378">Hydrolase</keyword>
<proteinExistence type="predicted"/>
<dbReference type="InterPro" id="IPR000801">
    <property type="entry name" value="Esterase-like"/>
</dbReference>
<reference evidence="2 3" key="1">
    <citation type="submission" date="2023-06" db="EMBL/GenBank/DDBJ databases">
        <title>Actinomycetospora Odt1-22.</title>
        <authorList>
            <person name="Supong K."/>
        </authorList>
    </citation>
    <scope>NUCLEOTIDE SEQUENCE [LARGE SCALE GENOMIC DNA]</scope>
    <source>
        <strain evidence="2 3">Odt1-22</strain>
    </source>
</reference>
<keyword evidence="1" id="KW-0472">Membrane</keyword>
<keyword evidence="3" id="KW-1185">Reference proteome</keyword>
<accession>A0ABT7M1W9</accession>
<dbReference type="RefSeq" id="WP_286050687.1">
    <property type="nucleotide sequence ID" value="NZ_JASVWF010000001.1"/>
</dbReference>
<evidence type="ECO:0000313" key="3">
    <source>
        <dbReference type="Proteomes" id="UP001231924"/>
    </source>
</evidence>
<organism evidence="2 3">
    <name type="scientific">Actinomycetospora termitidis</name>
    <dbReference type="NCBI Taxonomy" id="3053470"/>
    <lineage>
        <taxon>Bacteria</taxon>
        <taxon>Bacillati</taxon>
        <taxon>Actinomycetota</taxon>
        <taxon>Actinomycetes</taxon>
        <taxon>Pseudonocardiales</taxon>
        <taxon>Pseudonocardiaceae</taxon>
        <taxon>Actinomycetospora</taxon>
    </lineage>
</organism>
<dbReference type="SUPFAM" id="SSF53474">
    <property type="entry name" value="alpha/beta-Hydrolases"/>
    <property type="match status" value="1"/>
</dbReference>
<dbReference type="PANTHER" id="PTHR48098">
    <property type="entry name" value="ENTEROCHELIN ESTERASE-RELATED"/>
    <property type="match status" value="1"/>
</dbReference>
<dbReference type="EMBL" id="JASVWF010000001">
    <property type="protein sequence ID" value="MDL5154653.1"/>
    <property type="molecule type" value="Genomic_DNA"/>
</dbReference>
<dbReference type="InterPro" id="IPR029058">
    <property type="entry name" value="AB_hydrolase_fold"/>
</dbReference>
<feature type="transmembrane region" description="Helical" evidence="1">
    <location>
        <begin position="21"/>
        <end position="43"/>
    </location>
</feature>
<protein>
    <submittedName>
        <fullName evidence="2">Alpha/beta hydrolase-fold protein</fullName>
    </submittedName>
</protein>
<dbReference type="PANTHER" id="PTHR48098:SF1">
    <property type="entry name" value="DIACYLGLYCEROL ACYLTRANSFERASE_MYCOLYLTRANSFERASE AG85A"/>
    <property type="match status" value="1"/>
</dbReference>
<name>A0ABT7M1W9_9PSEU</name>
<evidence type="ECO:0000256" key="1">
    <source>
        <dbReference type="SAM" id="Phobius"/>
    </source>
</evidence>
<dbReference type="InterPro" id="IPR050583">
    <property type="entry name" value="Mycobacterial_A85_antigen"/>
</dbReference>
<dbReference type="Pfam" id="PF00756">
    <property type="entry name" value="Esterase"/>
    <property type="match status" value="1"/>
</dbReference>
<dbReference type="GO" id="GO:0016787">
    <property type="term" value="F:hydrolase activity"/>
    <property type="evidence" value="ECO:0007669"/>
    <property type="project" value="UniProtKB-KW"/>
</dbReference>
<feature type="transmembrane region" description="Helical" evidence="1">
    <location>
        <begin position="55"/>
        <end position="75"/>
    </location>
</feature>
<keyword evidence="1" id="KW-0812">Transmembrane</keyword>
<feature type="transmembrane region" description="Helical" evidence="1">
    <location>
        <begin position="82"/>
        <end position="104"/>
    </location>
</feature>
<keyword evidence="1" id="KW-1133">Transmembrane helix</keyword>
<dbReference type="Proteomes" id="UP001231924">
    <property type="component" value="Unassembled WGS sequence"/>
</dbReference>
<dbReference type="Gene3D" id="3.40.50.1820">
    <property type="entry name" value="alpha/beta hydrolase"/>
    <property type="match status" value="1"/>
</dbReference>